<evidence type="ECO:0000313" key="3">
    <source>
        <dbReference type="Proteomes" id="UP000663874"/>
    </source>
</evidence>
<sequence length="201" mass="23071">MDKENYRFYIKVRAALGISPTIIHDELTTVFGDEAPSYATVARWAQWSREGREEVEDEARPGRPVTETTDENIEQIRDAIDDDPYVTIRELQGNTNLSYGTIQRIISDHLKLKKLTARYVPKHLTASQRAERVRICKENLTKFEQGTWRLCDVVAGDESWSYHKQIGRKASNAAWVTMGDPSPTIVQRSRFAPRTLLCIFV</sequence>
<accession>A0A819NKP5</accession>
<evidence type="ECO:0000313" key="1">
    <source>
        <dbReference type="EMBL" id="CAF3775224.1"/>
    </source>
</evidence>
<dbReference type="PANTHER" id="PTHR46060">
    <property type="entry name" value="MARINER MOS1 TRANSPOSASE-LIKE PROTEIN"/>
    <property type="match status" value="1"/>
</dbReference>
<dbReference type="AlphaFoldDB" id="A0A819NKP5"/>
<organism evidence="2 3">
    <name type="scientific">Rotaria sordida</name>
    <dbReference type="NCBI Taxonomy" id="392033"/>
    <lineage>
        <taxon>Eukaryota</taxon>
        <taxon>Metazoa</taxon>
        <taxon>Spiralia</taxon>
        <taxon>Gnathifera</taxon>
        <taxon>Rotifera</taxon>
        <taxon>Eurotatoria</taxon>
        <taxon>Bdelloidea</taxon>
        <taxon>Philodinida</taxon>
        <taxon>Philodinidae</taxon>
        <taxon>Rotaria</taxon>
    </lineage>
</organism>
<dbReference type="Gene3D" id="3.30.420.10">
    <property type="entry name" value="Ribonuclease H-like superfamily/Ribonuclease H"/>
    <property type="match status" value="1"/>
</dbReference>
<dbReference type="InterPro" id="IPR052709">
    <property type="entry name" value="Transposase-MT_Hybrid"/>
</dbReference>
<gene>
    <name evidence="2" type="ORF">FNK824_LOCUS25799</name>
    <name evidence="1" type="ORF">OTI717_LOCUS16880</name>
</gene>
<evidence type="ECO:0000313" key="2">
    <source>
        <dbReference type="EMBL" id="CAF3998455.1"/>
    </source>
</evidence>
<dbReference type="PANTHER" id="PTHR46060:SF1">
    <property type="entry name" value="MARINER MOS1 TRANSPOSASE-LIKE PROTEIN"/>
    <property type="match status" value="1"/>
</dbReference>
<reference evidence="2" key="1">
    <citation type="submission" date="2021-02" db="EMBL/GenBank/DDBJ databases">
        <authorList>
            <person name="Nowell W R."/>
        </authorList>
    </citation>
    <scope>NUCLEOTIDE SEQUENCE</scope>
</reference>
<comment type="caution">
    <text evidence="2">The sequence shown here is derived from an EMBL/GenBank/DDBJ whole genome shotgun (WGS) entry which is preliminary data.</text>
</comment>
<proteinExistence type="predicted"/>
<dbReference type="EMBL" id="CAJOAX010002160">
    <property type="protein sequence ID" value="CAF3775224.1"/>
    <property type="molecule type" value="Genomic_DNA"/>
</dbReference>
<dbReference type="Proteomes" id="UP000663823">
    <property type="component" value="Unassembled WGS sequence"/>
</dbReference>
<dbReference type="InterPro" id="IPR036397">
    <property type="entry name" value="RNaseH_sf"/>
</dbReference>
<evidence type="ECO:0008006" key="4">
    <source>
        <dbReference type="Google" id="ProtNLM"/>
    </source>
</evidence>
<dbReference type="Proteomes" id="UP000663874">
    <property type="component" value="Unassembled WGS sequence"/>
</dbReference>
<name>A0A819NKP5_9BILA</name>
<dbReference type="EMBL" id="CAJOBE010006165">
    <property type="protein sequence ID" value="CAF3998455.1"/>
    <property type="molecule type" value="Genomic_DNA"/>
</dbReference>
<protein>
    <recommendedName>
        <fullName evidence="4">Transposase</fullName>
    </recommendedName>
</protein>
<dbReference type="GO" id="GO:0003676">
    <property type="term" value="F:nucleic acid binding"/>
    <property type="evidence" value="ECO:0007669"/>
    <property type="project" value="InterPro"/>
</dbReference>